<feature type="compositionally biased region" description="Low complexity" evidence="1">
    <location>
        <begin position="121"/>
        <end position="130"/>
    </location>
</feature>
<organism evidence="3 4">
    <name type="scientific">Apaloderma vittatum</name>
    <name type="common">Bar-tailed trogon</name>
    <dbReference type="NCBI Taxonomy" id="57397"/>
    <lineage>
        <taxon>Eukaryota</taxon>
        <taxon>Metazoa</taxon>
        <taxon>Chordata</taxon>
        <taxon>Craniata</taxon>
        <taxon>Vertebrata</taxon>
        <taxon>Euteleostomi</taxon>
        <taxon>Archelosauria</taxon>
        <taxon>Archosauria</taxon>
        <taxon>Dinosauria</taxon>
        <taxon>Saurischia</taxon>
        <taxon>Theropoda</taxon>
        <taxon>Coelurosauria</taxon>
        <taxon>Aves</taxon>
        <taxon>Neognathae</taxon>
        <taxon>Neoaves</taxon>
        <taxon>Telluraves</taxon>
        <taxon>Coraciimorphae</taxon>
        <taxon>Trogoniformes</taxon>
        <taxon>Trogonidae</taxon>
        <taxon>Apaloderma</taxon>
    </lineage>
</organism>
<dbReference type="GO" id="GO:0003676">
    <property type="term" value="F:nucleic acid binding"/>
    <property type="evidence" value="ECO:0007669"/>
    <property type="project" value="InterPro"/>
</dbReference>
<dbReference type="GO" id="GO:0008270">
    <property type="term" value="F:zinc ion binding"/>
    <property type="evidence" value="ECO:0007669"/>
    <property type="project" value="InterPro"/>
</dbReference>
<dbReference type="InterPro" id="IPR003604">
    <property type="entry name" value="Matrin/U1-like-C_Znf_C2H2"/>
</dbReference>
<dbReference type="SMART" id="SM00355">
    <property type="entry name" value="ZnF_C2H2"/>
    <property type="match status" value="3"/>
</dbReference>
<reference evidence="3 4" key="1">
    <citation type="submission" date="2014-04" db="EMBL/GenBank/DDBJ databases">
        <title>Genome evolution of avian class.</title>
        <authorList>
            <person name="Zhang G."/>
            <person name="Li C."/>
        </authorList>
    </citation>
    <scope>NUCLEOTIDE SEQUENCE [LARGE SCALE GENOMIC DNA]</scope>
    <source>
        <strain evidence="3">BGI_N311</strain>
    </source>
</reference>
<feature type="non-terminal residue" evidence="3">
    <location>
        <position position="222"/>
    </location>
</feature>
<dbReference type="SUPFAM" id="SSF57667">
    <property type="entry name" value="beta-beta-alpha zinc fingers"/>
    <property type="match status" value="4"/>
</dbReference>
<dbReference type="Pfam" id="PF12874">
    <property type="entry name" value="zf-met"/>
    <property type="match status" value="3"/>
</dbReference>
<evidence type="ECO:0000313" key="4">
    <source>
        <dbReference type="Proteomes" id="UP000054244"/>
    </source>
</evidence>
<accession>A0A091NR89</accession>
<dbReference type="SMART" id="SM00451">
    <property type="entry name" value="ZnF_U1"/>
    <property type="match status" value="4"/>
</dbReference>
<dbReference type="InterPro" id="IPR036236">
    <property type="entry name" value="Znf_C2H2_sf"/>
</dbReference>
<dbReference type="PANTHER" id="PTHR46742:SF2">
    <property type="entry name" value="ZINC FINGER MATRIN-TYPE PROTEIN 1"/>
    <property type="match status" value="1"/>
</dbReference>
<evidence type="ECO:0000259" key="2">
    <source>
        <dbReference type="PROSITE" id="PS00028"/>
    </source>
</evidence>
<keyword evidence="4" id="KW-1185">Reference proteome</keyword>
<dbReference type="Proteomes" id="UP000054244">
    <property type="component" value="Unassembled WGS sequence"/>
</dbReference>
<dbReference type="EMBL" id="KL391779">
    <property type="protein sequence ID" value="KFP91871.1"/>
    <property type="molecule type" value="Genomic_DNA"/>
</dbReference>
<dbReference type="PANTHER" id="PTHR46742">
    <property type="entry name" value="LYSINE-RICH COILED-COIL PROTEIN 1"/>
    <property type="match status" value="1"/>
</dbReference>
<dbReference type="Gene3D" id="3.30.160.60">
    <property type="entry name" value="Classic Zinc Finger"/>
    <property type="match status" value="4"/>
</dbReference>
<feature type="non-terminal residue" evidence="3">
    <location>
        <position position="1"/>
    </location>
</feature>
<dbReference type="InterPro" id="IPR013087">
    <property type="entry name" value="Znf_C2H2_type"/>
</dbReference>
<proteinExistence type="predicted"/>
<evidence type="ECO:0000256" key="1">
    <source>
        <dbReference type="SAM" id="MobiDB-lite"/>
    </source>
</evidence>
<protein>
    <submittedName>
        <fullName evidence="3">Zinc finger matrin-type protein 1</fullName>
    </submittedName>
</protein>
<feature type="domain" description="C2H2-type" evidence="2">
    <location>
        <begin position="75"/>
        <end position="98"/>
    </location>
</feature>
<dbReference type="AlphaFoldDB" id="A0A091NR89"/>
<feature type="region of interest" description="Disordered" evidence="1">
    <location>
        <begin position="113"/>
        <end position="133"/>
    </location>
</feature>
<dbReference type="PROSITE" id="PS00028">
    <property type="entry name" value="ZINC_FINGER_C2H2_1"/>
    <property type="match status" value="1"/>
</dbReference>
<evidence type="ECO:0000313" key="3">
    <source>
        <dbReference type="EMBL" id="KFP91871.1"/>
    </source>
</evidence>
<gene>
    <name evidence="3" type="ORF">N311_04898</name>
</gene>
<sequence length="222" mass="24892">ILGEATGKDLFTDTFCKVCRAVLLFEPDRMSHYKGEKRAQNLRRYVQMHGEKDERQEPGKQIISIFNGVEDKNKCCDVCGMFFTSPAVALSHYLGKVHRKKLKQLSGDQAHMAAQSMQPLSEAAESSSSSDTKLNLNDPEKYCKLCCAPFNNPLMAWEHYVGKRHRKNEARQKVLKKLGDSAVPAEFVTSAVGAGYCVCSVCNIVLTSVQMYHSHMMGNKHQ</sequence>
<name>A0A091NR89_APAVI</name>